<dbReference type="InterPro" id="IPR052534">
    <property type="entry name" value="Extracell_DNA_Util/SecSys_Comp"/>
</dbReference>
<name>A0ABW0QAF9_9BURK</name>
<dbReference type="Proteomes" id="UP001596084">
    <property type="component" value="Unassembled WGS sequence"/>
</dbReference>
<keyword evidence="1" id="KW-0175">Coiled coil</keyword>
<proteinExistence type="predicted"/>
<dbReference type="PANTHER" id="PTHR40278">
    <property type="entry name" value="DNA UTILIZATION PROTEIN HOFN"/>
    <property type="match status" value="1"/>
</dbReference>
<keyword evidence="2" id="KW-1133">Transmembrane helix</keyword>
<feature type="coiled-coil region" evidence="1">
    <location>
        <begin position="47"/>
        <end position="91"/>
    </location>
</feature>
<organism evidence="3 4">
    <name type="scientific">Polaromonas jejuensis</name>
    <dbReference type="NCBI Taxonomy" id="457502"/>
    <lineage>
        <taxon>Bacteria</taxon>
        <taxon>Pseudomonadati</taxon>
        <taxon>Pseudomonadota</taxon>
        <taxon>Betaproteobacteria</taxon>
        <taxon>Burkholderiales</taxon>
        <taxon>Comamonadaceae</taxon>
        <taxon>Polaromonas</taxon>
    </lineage>
</organism>
<evidence type="ECO:0000256" key="2">
    <source>
        <dbReference type="SAM" id="Phobius"/>
    </source>
</evidence>
<evidence type="ECO:0000256" key="1">
    <source>
        <dbReference type="SAM" id="Coils"/>
    </source>
</evidence>
<dbReference type="PANTHER" id="PTHR40278:SF2">
    <property type="entry name" value="TYPE IV PILUS INNER MEMBRANE COMPONENT PILN"/>
    <property type="match status" value="1"/>
</dbReference>
<keyword evidence="2" id="KW-0812">Transmembrane</keyword>
<reference evidence="4" key="1">
    <citation type="journal article" date="2019" name="Int. J. Syst. Evol. Microbiol.">
        <title>The Global Catalogue of Microorganisms (GCM) 10K type strain sequencing project: providing services to taxonomists for standard genome sequencing and annotation.</title>
        <authorList>
            <consortium name="The Broad Institute Genomics Platform"/>
            <consortium name="The Broad Institute Genome Sequencing Center for Infectious Disease"/>
            <person name="Wu L."/>
            <person name="Ma J."/>
        </authorList>
    </citation>
    <scope>NUCLEOTIDE SEQUENCE [LARGE SCALE GENOMIC DNA]</scope>
    <source>
        <strain evidence="4">CGMCC 4.7277</strain>
    </source>
</reference>
<protein>
    <submittedName>
        <fullName evidence="3">PilN domain-containing protein</fullName>
    </submittedName>
</protein>
<keyword evidence="2" id="KW-0472">Membrane</keyword>
<dbReference type="Pfam" id="PF05137">
    <property type="entry name" value="PilN"/>
    <property type="match status" value="1"/>
</dbReference>
<feature type="transmembrane region" description="Helical" evidence="2">
    <location>
        <begin position="20"/>
        <end position="43"/>
    </location>
</feature>
<comment type="caution">
    <text evidence="3">The sequence shown here is derived from an EMBL/GenBank/DDBJ whole genome shotgun (WGS) entry which is preliminary data.</text>
</comment>
<gene>
    <name evidence="3" type="ORF">ACFPP7_10190</name>
</gene>
<evidence type="ECO:0000313" key="4">
    <source>
        <dbReference type="Proteomes" id="UP001596084"/>
    </source>
</evidence>
<sequence>MILVNLLPHREAARKRRREVFFAALGLAAVVGVLICGGVYSWYLAQIETQQGKNDFLQRENARLDSQIKDIATLQAEIAALRARQNAVEDLQGNRNLPVYLLSELVKQLPDGVYINSMKQDNQTVQITGVAQSNERVSELLRNLANNSPWLTKPELVEITAATVTLSQRDQRRVSNFSMRVGLTRANAPKAASSAASNSATAAVSAVIAKPASAVPASVKL</sequence>
<keyword evidence="4" id="KW-1185">Reference proteome</keyword>
<dbReference type="RefSeq" id="WP_068833292.1">
    <property type="nucleotide sequence ID" value="NZ_JBHSMX010000013.1"/>
</dbReference>
<accession>A0ABW0QAF9</accession>
<dbReference type="EMBL" id="JBHSMX010000013">
    <property type="protein sequence ID" value="MFC5521284.1"/>
    <property type="molecule type" value="Genomic_DNA"/>
</dbReference>
<dbReference type="InterPro" id="IPR007813">
    <property type="entry name" value="PilN"/>
</dbReference>
<evidence type="ECO:0000313" key="3">
    <source>
        <dbReference type="EMBL" id="MFC5521284.1"/>
    </source>
</evidence>